<keyword evidence="10" id="KW-1185">Reference proteome</keyword>
<dbReference type="Proteomes" id="UP000663889">
    <property type="component" value="Unassembled WGS sequence"/>
</dbReference>
<evidence type="ECO:0000313" key="9">
    <source>
        <dbReference type="EMBL" id="CAF4186001.1"/>
    </source>
</evidence>
<dbReference type="EMBL" id="CAJOAX010000720">
    <property type="protein sequence ID" value="CAF3640387.1"/>
    <property type="molecule type" value="Genomic_DNA"/>
</dbReference>
<sequence length="136" mass="16156">MLKPSEFIIKTLFRSFSSKYTKFRSISPLLRFYMDTKSVYGPQKLVREKRSTKPSDFDLFNESLKKKIFENDTELLYAGSNGFRRACSIAKGIPISERQKYLRHLFRIPRGQRLSLYPQAYISNKYLGLRRKKNNR</sequence>
<protein>
    <submittedName>
        <fullName evidence="4">Uncharacterized protein</fullName>
    </submittedName>
</protein>
<dbReference type="EMBL" id="CAJNOH010000182">
    <property type="protein sequence ID" value="CAF0931492.1"/>
    <property type="molecule type" value="Genomic_DNA"/>
</dbReference>
<dbReference type="OrthoDB" id="10031896at2759"/>
<proteinExistence type="predicted"/>
<dbReference type="Proteomes" id="UP000663870">
    <property type="component" value="Unassembled WGS sequence"/>
</dbReference>
<dbReference type="Proteomes" id="UP000663874">
    <property type="component" value="Unassembled WGS sequence"/>
</dbReference>
<dbReference type="EMBL" id="CAJNOT010000387">
    <property type="protein sequence ID" value="CAF0964546.1"/>
    <property type="molecule type" value="Genomic_DNA"/>
</dbReference>
<accession>A0A814NG62</accession>
<evidence type="ECO:0000313" key="3">
    <source>
        <dbReference type="EMBL" id="CAF0994029.1"/>
    </source>
</evidence>
<evidence type="ECO:0000313" key="1">
    <source>
        <dbReference type="EMBL" id="CAF0931492.1"/>
    </source>
</evidence>
<dbReference type="Proteomes" id="UP000663864">
    <property type="component" value="Unassembled WGS sequence"/>
</dbReference>
<evidence type="ECO:0000313" key="4">
    <source>
        <dbReference type="EMBL" id="CAF1091803.1"/>
    </source>
</evidence>
<dbReference type="EMBL" id="CAJNOO010000619">
    <property type="protein sequence ID" value="CAF0994029.1"/>
    <property type="molecule type" value="Genomic_DNA"/>
</dbReference>
<gene>
    <name evidence="8" type="ORF">FNK824_LOCUS25521</name>
    <name evidence="9" type="ORF">JBS370_LOCUS35768</name>
    <name evidence="5" type="ORF">JXQ802_LOCUS23765</name>
    <name evidence="6" type="ORF">JXQ802_LOCUS23796</name>
    <name evidence="7" type="ORF">OTI717_LOCUS8799</name>
    <name evidence="1" type="ORF">PYM288_LOCUS11077</name>
    <name evidence="3" type="ORF">RFH988_LOCUS13814</name>
    <name evidence="4" type="ORF">SEV965_LOCUS15403</name>
    <name evidence="2" type="ORF">ZHD862_LOCUS10677</name>
</gene>
<dbReference type="AlphaFoldDB" id="A0A814NG62"/>
<evidence type="ECO:0000313" key="10">
    <source>
        <dbReference type="Proteomes" id="UP000663870"/>
    </source>
</evidence>
<evidence type="ECO:0000313" key="6">
    <source>
        <dbReference type="EMBL" id="CAF1189526.1"/>
    </source>
</evidence>
<evidence type="ECO:0000313" key="2">
    <source>
        <dbReference type="EMBL" id="CAF0964546.1"/>
    </source>
</evidence>
<evidence type="ECO:0000313" key="7">
    <source>
        <dbReference type="EMBL" id="CAF3640387.1"/>
    </source>
</evidence>
<evidence type="ECO:0000313" key="5">
    <source>
        <dbReference type="EMBL" id="CAF1188961.1"/>
    </source>
</evidence>
<dbReference type="Proteomes" id="UP000663823">
    <property type="component" value="Unassembled WGS sequence"/>
</dbReference>
<dbReference type="EMBL" id="CAJNOU010000802">
    <property type="protein sequence ID" value="CAF1091803.1"/>
    <property type="molecule type" value="Genomic_DNA"/>
</dbReference>
<evidence type="ECO:0000313" key="8">
    <source>
        <dbReference type="EMBL" id="CAF3993285.1"/>
    </source>
</evidence>
<evidence type="ECO:0000313" key="11">
    <source>
        <dbReference type="Proteomes" id="UP000663889"/>
    </source>
</evidence>
<organism evidence="4 11">
    <name type="scientific">Rotaria sordida</name>
    <dbReference type="NCBI Taxonomy" id="392033"/>
    <lineage>
        <taxon>Eukaryota</taxon>
        <taxon>Metazoa</taxon>
        <taxon>Spiralia</taxon>
        <taxon>Gnathifera</taxon>
        <taxon>Rotifera</taxon>
        <taxon>Eurotatoria</taxon>
        <taxon>Bdelloidea</taxon>
        <taxon>Philodinida</taxon>
        <taxon>Philodinidae</taxon>
        <taxon>Rotaria</taxon>
    </lineage>
</organism>
<dbReference type="Proteomes" id="UP000663882">
    <property type="component" value="Unassembled WGS sequence"/>
</dbReference>
<reference evidence="4" key="1">
    <citation type="submission" date="2021-02" db="EMBL/GenBank/DDBJ databases">
        <authorList>
            <person name="Nowell W R."/>
        </authorList>
    </citation>
    <scope>NUCLEOTIDE SEQUENCE</scope>
</reference>
<dbReference type="Proteomes" id="UP000663854">
    <property type="component" value="Unassembled WGS sequence"/>
</dbReference>
<dbReference type="EMBL" id="CAJNOL010000755">
    <property type="protein sequence ID" value="CAF1188961.1"/>
    <property type="molecule type" value="Genomic_DNA"/>
</dbReference>
<name>A0A814NG62_9BILA</name>
<dbReference type="EMBL" id="CAJNOL010000757">
    <property type="protein sequence ID" value="CAF1189526.1"/>
    <property type="molecule type" value="Genomic_DNA"/>
</dbReference>
<comment type="caution">
    <text evidence="4">The sequence shown here is derived from an EMBL/GenBank/DDBJ whole genome shotgun (WGS) entry which is preliminary data.</text>
</comment>
<dbReference type="EMBL" id="CAJOBE010006020">
    <property type="protein sequence ID" value="CAF3993285.1"/>
    <property type="molecule type" value="Genomic_DNA"/>
</dbReference>
<dbReference type="Proteomes" id="UP000663836">
    <property type="component" value="Unassembled WGS sequence"/>
</dbReference>
<dbReference type="EMBL" id="CAJOBD010012943">
    <property type="protein sequence ID" value="CAF4186001.1"/>
    <property type="molecule type" value="Genomic_DNA"/>
</dbReference>